<evidence type="ECO:0000313" key="2">
    <source>
        <dbReference type="EMBL" id="CAF1222770.1"/>
    </source>
</evidence>
<protein>
    <submittedName>
        <fullName evidence="1">Uncharacterized protein</fullName>
    </submittedName>
</protein>
<dbReference type="InterPro" id="IPR036412">
    <property type="entry name" value="HAD-like_sf"/>
</dbReference>
<dbReference type="SUPFAM" id="SSF56784">
    <property type="entry name" value="HAD-like"/>
    <property type="match status" value="1"/>
</dbReference>
<sequence length="238" mass="27263">MSQIAKESISTKLIRSQSAIQFVKRKKVKQQQQRMEITAGKRVSIAKYIAEQRSKARDIVLCIQRKNIKLVAIDFDNTLLSIHTSGYYQGTVDNLIEYIRSTFYYFIQEILNSSAFGQTLHICIVTFSSQEQLIRQLLELAFKTPKTDRIIIRGNTPKFLSSTNDEGFLGKQSHLSSVVTELATQRKKTIKPHEILLLDDDVQNILIAEKFGHKVLEIRDGINLDILKEFAFNVLPEC</sequence>
<dbReference type="InterPro" id="IPR023214">
    <property type="entry name" value="HAD_sf"/>
</dbReference>
<keyword evidence="3" id="KW-1185">Reference proteome</keyword>
<accession>A0A813PN76</accession>
<dbReference type="Proteomes" id="UP000663828">
    <property type="component" value="Unassembled WGS sequence"/>
</dbReference>
<dbReference type="EMBL" id="CAJNOR010000019">
    <property type="protein sequence ID" value="CAF0755881.1"/>
    <property type="molecule type" value="Genomic_DNA"/>
</dbReference>
<proteinExistence type="predicted"/>
<organism evidence="1 3">
    <name type="scientific">Adineta ricciae</name>
    <name type="common">Rotifer</name>
    <dbReference type="NCBI Taxonomy" id="249248"/>
    <lineage>
        <taxon>Eukaryota</taxon>
        <taxon>Metazoa</taxon>
        <taxon>Spiralia</taxon>
        <taxon>Gnathifera</taxon>
        <taxon>Rotifera</taxon>
        <taxon>Eurotatoria</taxon>
        <taxon>Bdelloidea</taxon>
        <taxon>Adinetida</taxon>
        <taxon>Adinetidae</taxon>
        <taxon>Adineta</taxon>
    </lineage>
</organism>
<comment type="caution">
    <text evidence="1">The sequence shown here is derived from an EMBL/GenBank/DDBJ whole genome shotgun (WGS) entry which is preliminary data.</text>
</comment>
<dbReference type="OrthoDB" id="10054414at2759"/>
<evidence type="ECO:0000313" key="3">
    <source>
        <dbReference type="Proteomes" id="UP000663828"/>
    </source>
</evidence>
<dbReference type="Proteomes" id="UP000663852">
    <property type="component" value="Unassembled WGS sequence"/>
</dbReference>
<dbReference type="EMBL" id="CAJNOJ010000161">
    <property type="protein sequence ID" value="CAF1222770.1"/>
    <property type="molecule type" value="Genomic_DNA"/>
</dbReference>
<dbReference type="AlphaFoldDB" id="A0A813PN76"/>
<name>A0A813PN76_ADIRI</name>
<reference evidence="1" key="1">
    <citation type="submission" date="2021-02" db="EMBL/GenBank/DDBJ databases">
        <authorList>
            <person name="Nowell W R."/>
        </authorList>
    </citation>
    <scope>NUCLEOTIDE SEQUENCE</scope>
</reference>
<gene>
    <name evidence="2" type="ORF">EDS130_LOCUS26509</name>
    <name evidence="1" type="ORF">XAT740_LOCUS672</name>
</gene>
<evidence type="ECO:0000313" key="1">
    <source>
        <dbReference type="EMBL" id="CAF0755881.1"/>
    </source>
</evidence>
<dbReference type="Gene3D" id="3.40.50.1000">
    <property type="entry name" value="HAD superfamily/HAD-like"/>
    <property type="match status" value="1"/>
</dbReference>